<dbReference type="InterPro" id="IPR036365">
    <property type="entry name" value="PGBD-like_sf"/>
</dbReference>
<feature type="region of interest" description="Disordered" evidence="3">
    <location>
        <begin position="176"/>
        <end position="209"/>
    </location>
</feature>
<gene>
    <name evidence="5" type="ORF">NSA23_13785</name>
</gene>
<dbReference type="RefSeq" id="WP_050069727.1">
    <property type="nucleotide sequence ID" value="NZ_CABKTM010000014.1"/>
</dbReference>
<dbReference type="SMART" id="SM00646">
    <property type="entry name" value="Ami_3"/>
    <property type="match status" value="1"/>
</dbReference>
<accession>A0A9X2MKI9</accession>
<dbReference type="Gene3D" id="1.10.101.10">
    <property type="entry name" value="PGBD-like superfamily/PGBD"/>
    <property type="match status" value="3"/>
</dbReference>
<feature type="coiled-coil region" evidence="2">
    <location>
        <begin position="355"/>
        <end position="420"/>
    </location>
</feature>
<name>A0A9X2MKI9_9FIRM</name>
<protein>
    <submittedName>
        <fullName evidence="5">Peptidoglycan-binding protein</fullName>
    </submittedName>
</protein>
<dbReference type="Gene3D" id="3.40.630.40">
    <property type="entry name" value="Zn-dependent exopeptidases"/>
    <property type="match status" value="2"/>
</dbReference>
<feature type="compositionally biased region" description="Low complexity" evidence="3">
    <location>
        <begin position="180"/>
        <end position="202"/>
    </location>
</feature>
<dbReference type="InterPro" id="IPR002508">
    <property type="entry name" value="MurNAc-LAA_cat"/>
</dbReference>
<dbReference type="GO" id="GO:0030288">
    <property type="term" value="C:outer membrane-bounded periplasmic space"/>
    <property type="evidence" value="ECO:0007669"/>
    <property type="project" value="TreeGrafter"/>
</dbReference>
<proteinExistence type="predicted"/>
<dbReference type="InterPro" id="IPR050695">
    <property type="entry name" value="N-acetylmuramoyl_amidase_3"/>
</dbReference>
<evidence type="ECO:0000313" key="6">
    <source>
        <dbReference type="Proteomes" id="UP001142078"/>
    </source>
</evidence>
<reference evidence="5" key="1">
    <citation type="submission" date="2022-07" db="EMBL/GenBank/DDBJ databases">
        <title>Enhanced cultured diversity of the mouse gut microbiota enables custom-made synthetic communities.</title>
        <authorList>
            <person name="Afrizal A."/>
        </authorList>
    </citation>
    <scope>NUCLEOTIDE SEQUENCE</scope>
    <source>
        <strain evidence="5">DSM 29482</strain>
    </source>
</reference>
<feature type="domain" description="MurNAc-LAA" evidence="4">
    <location>
        <begin position="571"/>
        <end position="689"/>
    </location>
</feature>
<dbReference type="AlphaFoldDB" id="A0A9X2MKI9"/>
<dbReference type="InterPro" id="IPR036366">
    <property type="entry name" value="PGBDSf"/>
</dbReference>
<dbReference type="Pfam" id="PF01471">
    <property type="entry name" value="PG_binding_1"/>
    <property type="match status" value="3"/>
</dbReference>
<dbReference type="PANTHER" id="PTHR30404:SF0">
    <property type="entry name" value="N-ACETYLMURAMOYL-L-ALANINE AMIDASE AMIC"/>
    <property type="match status" value="1"/>
</dbReference>
<dbReference type="Proteomes" id="UP001142078">
    <property type="component" value="Unassembled WGS sequence"/>
</dbReference>
<dbReference type="GO" id="GO:0009253">
    <property type="term" value="P:peptidoglycan catabolic process"/>
    <property type="evidence" value="ECO:0007669"/>
    <property type="project" value="InterPro"/>
</dbReference>
<feature type="region of interest" description="Disordered" evidence="3">
    <location>
        <begin position="95"/>
        <end position="119"/>
    </location>
</feature>
<keyword evidence="1" id="KW-0378">Hydrolase</keyword>
<feature type="coiled-coil region" evidence="2">
    <location>
        <begin position="447"/>
        <end position="549"/>
    </location>
</feature>
<dbReference type="GO" id="GO:0008745">
    <property type="term" value="F:N-acetylmuramoyl-L-alanine amidase activity"/>
    <property type="evidence" value="ECO:0007669"/>
    <property type="project" value="InterPro"/>
</dbReference>
<dbReference type="PANTHER" id="PTHR30404">
    <property type="entry name" value="N-ACETYLMURAMOYL-L-ALANINE AMIDASE"/>
    <property type="match status" value="1"/>
</dbReference>
<dbReference type="CDD" id="cd02696">
    <property type="entry name" value="MurNAc-LAA"/>
    <property type="match status" value="2"/>
</dbReference>
<sequence length="693" mass="76683">MKKRLISFLLIISILVVFYIPNVDAAPEFNRLLRTGSRGSDVATVQRKLNDLGYNAGKADGIFGNRTYNAVVSFQRANGLSADGIVGKNTINKLYSNPSKPNNPSNPGNSAPITSLLRRGSRGSEVVTLQSRLNELGYNAGKADGIFGGGTYNAVVSFQRANGLSADGIVGKNTVNKLYSNPSKPNKPSNPSNSGNSTPITSLLRRGSRGPEVVTLQNRLNELGYNAGKADGIFGGGTYNAVVKFQRANGLSADGIVGKNTINKLYANQTPAPTPGSDDFIKFRGIPGSLKGKVVILDPGHGGSDSGALSSDKKYKEKDFALDIAKRLERILKEAGAKRVVMTRNSDVYLSLQQRVNIVNKIESEEAKAQSLTRQINETEREIAQINRLAKESEIEENKTAEIETKVNLLNNEINKKAAELITSKEKIQGLNIQIEEMSKANIKEPKEEVEEIKDENVEEVENVEEIVEEVDTGKYESEIEEEELNIQRLTEEIEALNIDKEELEKERQAKSNSILNEAEDKTKLESKLNNLQKELKSVQNTILRNKAVYAEGSNEELDRIMRIAGNNPKDNMVFLTIHCNSTTAEKQTSASGIRVYWSNQTKSNVDTSGRIKFAQKLNEQLNTKNTKNKFDKKAANLYTYHNLYVLKNHNLVGALIEIGFMNNPNDIALMKKQQTREDIAEGMYKGIIEYFK</sequence>
<dbReference type="SUPFAM" id="SSF53187">
    <property type="entry name" value="Zn-dependent exopeptidases"/>
    <property type="match status" value="2"/>
</dbReference>
<evidence type="ECO:0000256" key="3">
    <source>
        <dbReference type="SAM" id="MobiDB-lite"/>
    </source>
</evidence>
<evidence type="ECO:0000256" key="1">
    <source>
        <dbReference type="ARBA" id="ARBA00022801"/>
    </source>
</evidence>
<feature type="compositionally biased region" description="Low complexity" evidence="3">
    <location>
        <begin position="96"/>
        <end position="112"/>
    </location>
</feature>
<dbReference type="EMBL" id="JANJZL010000012">
    <property type="protein sequence ID" value="MCR2045176.1"/>
    <property type="molecule type" value="Genomic_DNA"/>
</dbReference>
<evidence type="ECO:0000313" key="5">
    <source>
        <dbReference type="EMBL" id="MCR2045176.1"/>
    </source>
</evidence>
<dbReference type="OrthoDB" id="9808890at2"/>
<evidence type="ECO:0000256" key="2">
    <source>
        <dbReference type="SAM" id="Coils"/>
    </source>
</evidence>
<evidence type="ECO:0000259" key="4">
    <source>
        <dbReference type="SMART" id="SM00646"/>
    </source>
</evidence>
<dbReference type="InterPro" id="IPR002477">
    <property type="entry name" value="Peptidoglycan-bd-like"/>
</dbReference>
<organism evidence="5 6">
    <name type="scientific">Anaerosalibacter massiliensis</name>
    <dbReference type="NCBI Taxonomy" id="1347392"/>
    <lineage>
        <taxon>Bacteria</taxon>
        <taxon>Bacillati</taxon>
        <taxon>Bacillota</taxon>
        <taxon>Tissierellia</taxon>
        <taxon>Tissierellales</taxon>
        <taxon>Sporanaerobacteraceae</taxon>
        <taxon>Anaerosalibacter</taxon>
    </lineage>
</organism>
<dbReference type="SUPFAM" id="SSF47090">
    <property type="entry name" value="PGBD-like"/>
    <property type="match status" value="3"/>
</dbReference>
<keyword evidence="6" id="KW-1185">Reference proteome</keyword>
<keyword evidence="2" id="KW-0175">Coiled coil</keyword>
<dbReference type="Pfam" id="PF01520">
    <property type="entry name" value="Amidase_3"/>
    <property type="match status" value="2"/>
</dbReference>
<comment type="caution">
    <text evidence="5">The sequence shown here is derived from an EMBL/GenBank/DDBJ whole genome shotgun (WGS) entry which is preliminary data.</text>
</comment>